<sequence>MWVVDMMLGVVLWVVLSVVIPMFGFVVMIYLVIVCAVFMMLRVGLMMLRVVRIINRDKYSQLEGNLPDIQEFVEIIDAFQDIMSVVVLKMLLIISRMLRYQMKKKMERVRDDLKKLQERLEKAYRNLEYADEEMMIVPYGTTNTLFHNLRAVCNDLQDISDDLFMHEDKLKTMAIVQIYEVVHILNSKGF</sequence>
<gene>
    <name evidence="4" type="primary">LOC120283691</name>
</gene>
<keyword evidence="2" id="KW-0812">Transmembrane</keyword>
<reference evidence="4" key="1">
    <citation type="submission" date="2025-08" db="UniProtKB">
        <authorList>
            <consortium name="RefSeq"/>
        </authorList>
    </citation>
    <scope>IDENTIFICATION</scope>
</reference>
<keyword evidence="2" id="KW-1133">Transmembrane helix</keyword>
<evidence type="ECO:0000256" key="2">
    <source>
        <dbReference type="SAM" id="Phobius"/>
    </source>
</evidence>
<keyword evidence="3" id="KW-1185">Reference proteome</keyword>
<evidence type="ECO:0000313" key="4">
    <source>
        <dbReference type="RefSeq" id="XP_039146340.1"/>
    </source>
</evidence>
<feature type="transmembrane region" description="Helical" evidence="2">
    <location>
        <begin position="78"/>
        <end position="98"/>
    </location>
</feature>
<evidence type="ECO:0000256" key="1">
    <source>
        <dbReference type="SAM" id="Coils"/>
    </source>
</evidence>
<keyword evidence="2" id="KW-0472">Membrane</keyword>
<dbReference type="Proteomes" id="UP001515500">
    <property type="component" value="Chromosome 19"/>
</dbReference>
<name>A0AB40D220_DIOCR</name>
<evidence type="ECO:0000313" key="3">
    <source>
        <dbReference type="Proteomes" id="UP001515500"/>
    </source>
</evidence>
<dbReference type="RefSeq" id="XP_039146340.1">
    <property type="nucleotide sequence ID" value="XM_039290406.1"/>
</dbReference>
<proteinExistence type="predicted"/>
<dbReference type="GeneID" id="120283691"/>
<accession>A0AB40D220</accession>
<protein>
    <submittedName>
        <fullName evidence="4">Uncharacterized protein LOC120283691</fullName>
    </submittedName>
</protein>
<dbReference type="AlphaFoldDB" id="A0AB40D220"/>
<keyword evidence="1" id="KW-0175">Coiled coil</keyword>
<organism evidence="3 4">
    <name type="scientific">Dioscorea cayennensis subsp. rotundata</name>
    <name type="common">White Guinea yam</name>
    <name type="synonym">Dioscorea rotundata</name>
    <dbReference type="NCBI Taxonomy" id="55577"/>
    <lineage>
        <taxon>Eukaryota</taxon>
        <taxon>Viridiplantae</taxon>
        <taxon>Streptophyta</taxon>
        <taxon>Embryophyta</taxon>
        <taxon>Tracheophyta</taxon>
        <taxon>Spermatophyta</taxon>
        <taxon>Magnoliopsida</taxon>
        <taxon>Liliopsida</taxon>
        <taxon>Dioscoreales</taxon>
        <taxon>Dioscoreaceae</taxon>
        <taxon>Dioscorea</taxon>
    </lineage>
</organism>
<feature type="coiled-coil region" evidence="1">
    <location>
        <begin position="99"/>
        <end position="133"/>
    </location>
</feature>
<feature type="transmembrane region" description="Helical" evidence="2">
    <location>
        <begin position="12"/>
        <end position="41"/>
    </location>
</feature>